<keyword evidence="2" id="KW-1185">Reference proteome</keyword>
<name>A0ABS2GAF6_9FIRM</name>
<accession>A0ABS2GAF6</accession>
<comment type="caution">
    <text evidence="1">The sequence shown here is derived from an EMBL/GenBank/DDBJ whole genome shotgun (WGS) entry which is preliminary data.</text>
</comment>
<protein>
    <submittedName>
        <fullName evidence="1">Uncharacterized protein</fullName>
    </submittedName>
</protein>
<organism evidence="1 2">
    <name type="scientific">Anaerotignum lactatifermentans</name>
    <dbReference type="NCBI Taxonomy" id="160404"/>
    <lineage>
        <taxon>Bacteria</taxon>
        <taxon>Bacillati</taxon>
        <taxon>Bacillota</taxon>
        <taxon>Clostridia</taxon>
        <taxon>Lachnospirales</taxon>
        <taxon>Anaerotignaceae</taxon>
        <taxon>Anaerotignum</taxon>
    </lineage>
</organism>
<dbReference type="Proteomes" id="UP000729290">
    <property type="component" value="Unassembled WGS sequence"/>
</dbReference>
<dbReference type="RefSeq" id="WP_205133756.1">
    <property type="nucleotide sequence ID" value="NZ_JACSNT010000008.1"/>
</dbReference>
<gene>
    <name evidence="1" type="ORF">H9X83_07610</name>
</gene>
<evidence type="ECO:0000313" key="1">
    <source>
        <dbReference type="EMBL" id="MBM6878025.1"/>
    </source>
</evidence>
<sequence length="79" mass="9096">MRRIKAACLIQTLHFLAKEDMPKAAAAKMVQDEIAHYKHQMESKRIPYNIISESVQPDGSVLLEVKKQYQLHSCGHYLD</sequence>
<proteinExistence type="predicted"/>
<dbReference type="EMBL" id="JACSNV010000009">
    <property type="protein sequence ID" value="MBM6878025.1"/>
    <property type="molecule type" value="Genomic_DNA"/>
</dbReference>
<evidence type="ECO:0000313" key="2">
    <source>
        <dbReference type="Proteomes" id="UP000729290"/>
    </source>
</evidence>
<reference evidence="1 2" key="1">
    <citation type="journal article" date="2021" name="Sci. Rep.">
        <title>The distribution of antibiotic resistance genes in chicken gut microbiota commensals.</title>
        <authorList>
            <person name="Juricova H."/>
            <person name="Matiasovicova J."/>
            <person name="Kubasova T."/>
            <person name="Cejkova D."/>
            <person name="Rychlik I."/>
        </authorList>
    </citation>
    <scope>NUCLEOTIDE SEQUENCE [LARGE SCALE GENOMIC DNA]</scope>
    <source>
        <strain evidence="1 2">An431b</strain>
    </source>
</reference>